<organism evidence="1 2">
    <name type="scientific">Hyaloscypha bicolor E</name>
    <dbReference type="NCBI Taxonomy" id="1095630"/>
    <lineage>
        <taxon>Eukaryota</taxon>
        <taxon>Fungi</taxon>
        <taxon>Dikarya</taxon>
        <taxon>Ascomycota</taxon>
        <taxon>Pezizomycotina</taxon>
        <taxon>Leotiomycetes</taxon>
        <taxon>Helotiales</taxon>
        <taxon>Hyaloscyphaceae</taxon>
        <taxon>Hyaloscypha</taxon>
        <taxon>Hyaloscypha bicolor</taxon>
    </lineage>
</organism>
<dbReference type="AlphaFoldDB" id="A0A2J6T5T7"/>
<keyword evidence="2" id="KW-1185">Reference proteome</keyword>
<dbReference type="EMBL" id="KZ613822">
    <property type="protein sequence ID" value="PMD58382.1"/>
    <property type="molecule type" value="Genomic_DNA"/>
</dbReference>
<accession>A0A2J6T5T7</accession>
<dbReference type="Proteomes" id="UP000235371">
    <property type="component" value="Unassembled WGS sequence"/>
</dbReference>
<sequence>MKQFPRLNFDKDLYTLPKMEICQPFHTTPYRYLPMHHDQINPHTYHQSATIPSNYPESLNLLWARRVIWFGIAICCPVLLPQLQEPKFGRSTPHPCTAVK</sequence>
<dbReference type="RefSeq" id="XP_024735286.1">
    <property type="nucleotide sequence ID" value="XM_024872769.1"/>
</dbReference>
<dbReference type="InParanoid" id="A0A2J6T5T7"/>
<name>A0A2J6T5T7_9HELO</name>
<proteinExistence type="predicted"/>
<evidence type="ECO:0000313" key="2">
    <source>
        <dbReference type="Proteomes" id="UP000235371"/>
    </source>
</evidence>
<reference evidence="1 2" key="1">
    <citation type="submission" date="2016-04" db="EMBL/GenBank/DDBJ databases">
        <title>A degradative enzymes factory behind the ericoid mycorrhizal symbiosis.</title>
        <authorList>
            <consortium name="DOE Joint Genome Institute"/>
            <person name="Martino E."/>
            <person name="Morin E."/>
            <person name="Grelet G."/>
            <person name="Kuo A."/>
            <person name="Kohler A."/>
            <person name="Daghino S."/>
            <person name="Barry K."/>
            <person name="Choi C."/>
            <person name="Cichocki N."/>
            <person name="Clum A."/>
            <person name="Copeland A."/>
            <person name="Hainaut M."/>
            <person name="Haridas S."/>
            <person name="Labutti K."/>
            <person name="Lindquist E."/>
            <person name="Lipzen A."/>
            <person name="Khouja H.-R."/>
            <person name="Murat C."/>
            <person name="Ohm R."/>
            <person name="Olson A."/>
            <person name="Spatafora J."/>
            <person name="Veneault-Fourrey C."/>
            <person name="Henrissat B."/>
            <person name="Grigoriev I."/>
            <person name="Martin F."/>
            <person name="Perotto S."/>
        </authorList>
    </citation>
    <scope>NUCLEOTIDE SEQUENCE [LARGE SCALE GENOMIC DNA]</scope>
    <source>
        <strain evidence="1 2">E</strain>
    </source>
</reference>
<evidence type="ECO:0000313" key="1">
    <source>
        <dbReference type="EMBL" id="PMD58382.1"/>
    </source>
</evidence>
<dbReference type="GeneID" id="36580849"/>
<protein>
    <submittedName>
        <fullName evidence="1">Uncharacterized protein</fullName>
    </submittedName>
</protein>
<gene>
    <name evidence="1" type="ORF">K444DRAFT_431562</name>
</gene>